<evidence type="ECO:0000313" key="2">
    <source>
        <dbReference type="Proteomes" id="UP000593966"/>
    </source>
</evidence>
<organism evidence="1 2">
    <name type="scientific">Acinetobacter piscicola</name>
    <dbReference type="NCBI Taxonomy" id="2006115"/>
    <lineage>
        <taxon>Bacteria</taxon>
        <taxon>Pseudomonadati</taxon>
        <taxon>Pseudomonadota</taxon>
        <taxon>Gammaproteobacteria</taxon>
        <taxon>Moraxellales</taxon>
        <taxon>Moraxellaceae</taxon>
        <taxon>Acinetobacter</taxon>
    </lineage>
</organism>
<proteinExistence type="predicted"/>
<accession>A0A4Q4GYI5</accession>
<protein>
    <submittedName>
        <fullName evidence="1">Uncharacterized protein</fullName>
    </submittedName>
</protein>
<gene>
    <name evidence="1" type="ORF">G0028_04110</name>
</gene>
<dbReference type="OrthoDB" id="6688366at2"/>
<dbReference type="RefSeq" id="WP_130073998.1">
    <property type="nucleotide sequence ID" value="NZ_CP048659.1"/>
</dbReference>
<reference evidence="1 2" key="1">
    <citation type="submission" date="2020-02" db="EMBL/GenBank/DDBJ databases">
        <title>Tigecycline-resistant Acinetobacter species from pigs and migratory birds.</title>
        <authorList>
            <person name="Chen C."/>
            <person name="Sun J."/>
            <person name="Liao X.-P."/>
            <person name="Liu Y.-H."/>
        </authorList>
    </citation>
    <scope>NUCLEOTIDE SEQUENCE [LARGE SCALE GENOMIC DNA]</scope>
    <source>
        <strain evidence="1 2">YH12207_T</strain>
    </source>
</reference>
<evidence type="ECO:0000313" key="1">
    <source>
        <dbReference type="EMBL" id="QOW45150.1"/>
    </source>
</evidence>
<sequence length="149" mass="17393">MKTFDLVVHTPKNLQEGGDEFLEKFTAIQALIKFDSIAWRQLLVRQLQFNSENASFTITDLQSQQSLRFTLNAFSKLDDLEFKIESDVAIIVPQKDVFGLITRKTKDYIFFKKLDFATARQYLLCFLNAELQQLEQFYKDSQSKLALHL</sequence>
<dbReference type="EMBL" id="CP048659">
    <property type="protein sequence ID" value="QOW45150.1"/>
    <property type="molecule type" value="Genomic_DNA"/>
</dbReference>
<name>A0A4Q4GYI5_9GAMM</name>
<dbReference type="Proteomes" id="UP000593966">
    <property type="component" value="Chromosome"/>
</dbReference>
<keyword evidence="2" id="KW-1185">Reference proteome</keyword>
<dbReference type="AlphaFoldDB" id="A0A4Q4GYI5"/>